<proteinExistence type="inferred from homology"/>
<dbReference type="GO" id="GO:0006446">
    <property type="term" value="P:regulation of translational initiation"/>
    <property type="evidence" value="ECO:0007669"/>
    <property type="project" value="TreeGrafter"/>
</dbReference>
<reference evidence="11" key="1">
    <citation type="submission" date="2016-11" db="UniProtKB">
        <authorList>
            <consortium name="WormBaseParasite"/>
        </authorList>
    </citation>
    <scope>IDENTIFICATION</scope>
</reference>
<keyword evidence="4" id="KW-0678">Repressor</keyword>
<comment type="subcellular location">
    <subcellularLocation>
        <location evidence="1">Cytoplasm</location>
    </subcellularLocation>
</comment>
<comment type="similarity">
    <text evidence="2">Belongs to the IMPACT family.</text>
</comment>
<dbReference type="Gene3D" id="3.10.110.10">
    <property type="entry name" value="Ubiquitin Conjugating Enzyme"/>
    <property type="match status" value="1"/>
</dbReference>
<dbReference type="Pfam" id="PF05773">
    <property type="entry name" value="RWD"/>
    <property type="match status" value="1"/>
</dbReference>
<evidence type="ECO:0000256" key="3">
    <source>
        <dbReference type="ARBA" id="ARBA00022490"/>
    </source>
</evidence>
<organism evidence="9 11">
    <name type="scientific">Bursaphelenchus xylophilus</name>
    <name type="common">Pinewood nematode worm</name>
    <name type="synonym">Aphelenchoides xylophilus</name>
    <dbReference type="NCBI Taxonomy" id="6326"/>
    <lineage>
        <taxon>Eukaryota</taxon>
        <taxon>Metazoa</taxon>
        <taxon>Ecdysozoa</taxon>
        <taxon>Nematoda</taxon>
        <taxon>Chromadorea</taxon>
        <taxon>Rhabditida</taxon>
        <taxon>Tylenchina</taxon>
        <taxon>Tylenchomorpha</taxon>
        <taxon>Aphelenchoidea</taxon>
        <taxon>Aphelenchoididae</taxon>
        <taxon>Bursaphelenchus</taxon>
    </lineage>
</organism>
<evidence type="ECO:0000256" key="5">
    <source>
        <dbReference type="ARBA" id="ARBA00022845"/>
    </source>
</evidence>
<evidence type="ECO:0000256" key="6">
    <source>
        <dbReference type="ARBA" id="ARBA00023016"/>
    </source>
</evidence>
<dbReference type="SMART" id="SM00591">
    <property type="entry name" value="RWD"/>
    <property type="match status" value="1"/>
</dbReference>
<dbReference type="InterPro" id="IPR020568">
    <property type="entry name" value="Ribosomal_Su5_D2-typ_SF"/>
</dbReference>
<evidence type="ECO:0000256" key="1">
    <source>
        <dbReference type="ARBA" id="ARBA00004496"/>
    </source>
</evidence>
<dbReference type="EMBL" id="CAJFCV020000006">
    <property type="protein sequence ID" value="CAG9129325.1"/>
    <property type="molecule type" value="Genomic_DNA"/>
</dbReference>
<dbReference type="InterPro" id="IPR023582">
    <property type="entry name" value="Impact"/>
</dbReference>
<dbReference type="GO" id="GO:0005737">
    <property type="term" value="C:cytoplasm"/>
    <property type="evidence" value="ECO:0007669"/>
    <property type="project" value="UniProtKB-SubCell"/>
</dbReference>
<reference evidence="8" key="2">
    <citation type="submission" date="2020-09" db="EMBL/GenBank/DDBJ databases">
        <authorList>
            <person name="Kikuchi T."/>
        </authorList>
    </citation>
    <scope>NUCLEOTIDE SEQUENCE</scope>
    <source>
        <strain evidence="8">Ka4C1</strain>
    </source>
</reference>
<dbReference type="eggNOG" id="KOG3299">
    <property type="taxonomic scope" value="Eukaryota"/>
</dbReference>
<gene>
    <name evidence="8" type="ORF">BXYJ_LOCUS13960</name>
</gene>
<evidence type="ECO:0000259" key="7">
    <source>
        <dbReference type="PROSITE" id="PS50908"/>
    </source>
</evidence>
<dbReference type="Proteomes" id="UP000659654">
    <property type="component" value="Unassembled WGS sequence"/>
</dbReference>
<dbReference type="InterPro" id="IPR016135">
    <property type="entry name" value="UBQ-conjugating_enzyme/RWD"/>
</dbReference>
<dbReference type="SUPFAM" id="SSF54211">
    <property type="entry name" value="Ribosomal protein S5 domain 2-like"/>
    <property type="match status" value="1"/>
</dbReference>
<feature type="domain" description="RWD" evidence="7">
    <location>
        <begin position="10"/>
        <end position="104"/>
    </location>
</feature>
<dbReference type="PANTHER" id="PTHR16301:SF25">
    <property type="entry name" value="PROTEIN IMPACT"/>
    <property type="match status" value="1"/>
</dbReference>
<sequence>MNENLQQQSDEVFAVTSVFPDVAAFDEKKRILTVKLDCDVELKFILLPNYPFESPPDHRIIAPAFMTELQRKISERFRQNYEDFKGIPVICQCIADAQNIIDEYQREPASEKAKEDHEIEDKQVEVVKRPKAVNLSGQRFNWISGECLEDRKSVFQAHITNVHKKEDPLEALSQLLENGKIARATHNMYAYVIKLPNGIELSDCEDDGEKGAGPKLLHMLKLMNMENQMIVITRWYGGIHLGPDRFRHICNLAREILVAYRKDHGEEVEKKSKKR</sequence>
<protein>
    <submittedName>
        <fullName evidence="8">(pine wood nematode) hypothetical protein</fullName>
    </submittedName>
    <submittedName>
        <fullName evidence="11">RWD domain-containing protein</fullName>
    </submittedName>
</protein>
<dbReference type="SUPFAM" id="SSF54495">
    <property type="entry name" value="UBC-like"/>
    <property type="match status" value="1"/>
</dbReference>
<evidence type="ECO:0000313" key="11">
    <source>
        <dbReference type="WBParaSite" id="BXY_1374100.1"/>
    </source>
</evidence>
<dbReference type="EMBL" id="CAJFDI010000006">
    <property type="protein sequence ID" value="CAD5233869.1"/>
    <property type="molecule type" value="Genomic_DNA"/>
</dbReference>
<evidence type="ECO:0000256" key="2">
    <source>
        <dbReference type="ARBA" id="ARBA00007665"/>
    </source>
</evidence>
<dbReference type="Proteomes" id="UP000095284">
    <property type="component" value="Unplaced"/>
</dbReference>
<evidence type="ECO:0000256" key="4">
    <source>
        <dbReference type="ARBA" id="ARBA00022491"/>
    </source>
</evidence>
<dbReference type="InterPro" id="IPR020569">
    <property type="entry name" value="UPF0029_Impact_CS"/>
</dbReference>
<keyword evidence="6" id="KW-0346">Stress response</keyword>
<dbReference type="Proteomes" id="UP000582659">
    <property type="component" value="Unassembled WGS sequence"/>
</dbReference>
<keyword evidence="10" id="KW-1185">Reference proteome</keyword>
<dbReference type="WBParaSite" id="BXY_1374100.1">
    <property type="protein sequence ID" value="BXY_1374100.1"/>
    <property type="gene ID" value="BXY_1374100"/>
</dbReference>
<name>A0A1I7SL09_BURXY</name>
<evidence type="ECO:0000313" key="9">
    <source>
        <dbReference type="Proteomes" id="UP000095284"/>
    </source>
</evidence>
<dbReference type="PROSITE" id="PS00910">
    <property type="entry name" value="UPF0029"/>
    <property type="match status" value="1"/>
</dbReference>
<dbReference type="SMR" id="A0A1I7SL09"/>
<dbReference type="AlphaFoldDB" id="A0A1I7SL09"/>
<dbReference type="InterPro" id="IPR001498">
    <property type="entry name" value="Impact_N"/>
</dbReference>
<keyword evidence="3" id="KW-0963">Cytoplasm</keyword>
<dbReference type="Gene3D" id="3.30.230.30">
    <property type="entry name" value="Impact, N-terminal domain"/>
    <property type="match status" value="1"/>
</dbReference>
<dbReference type="Pfam" id="PF01205">
    <property type="entry name" value="Impact_N"/>
    <property type="match status" value="1"/>
</dbReference>
<dbReference type="GO" id="GO:0140469">
    <property type="term" value="P:GCN2-mediated signaling"/>
    <property type="evidence" value="ECO:0007669"/>
    <property type="project" value="TreeGrafter"/>
</dbReference>
<dbReference type="PANTHER" id="PTHR16301">
    <property type="entry name" value="IMPACT-RELATED"/>
    <property type="match status" value="1"/>
</dbReference>
<evidence type="ECO:0000313" key="10">
    <source>
        <dbReference type="Proteomes" id="UP000659654"/>
    </source>
</evidence>
<dbReference type="PROSITE" id="PS50908">
    <property type="entry name" value="RWD"/>
    <property type="match status" value="1"/>
</dbReference>
<dbReference type="OrthoDB" id="69641at2759"/>
<keyword evidence="5" id="KW-0810">Translation regulation</keyword>
<evidence type="ECO:0000313" key="8">
    <source>
        <dbReference type="EMBL" id="CAD5233869.1"/>
    </source>
</evidence>
<dbReference type="InterPro" id="IPR006575">
    <property type="entry name" value="RWD_dom"/>
</dbReference>
<dbReference type="InterPro" id="IPR036956">
    <property type="entry name" value="Impact_N_sf"/>
</dbReference>
<accession>A0A1I7SL09</accession>